<dbReference type="EMBL" id="BMNC01000012">
    <property type="protein sequence ID" value="GGN15349.1"/>
    <property type="molecule type" value="Genomic_DNA"/>
</dbReference>
<reference evidence="2" key="1">
    <citation type="journal article" date="2019" name="Int. J. Syst. Evol. Microbiol.">
        <title>The Global Catalogue of Microorganisms (GCM) 10K type strain sequencing project: providing services to taxonomists for standard genome sequencing and annotation.</title>
        <authorList>
            <consortium name="The Broad Institute Genomics Platform"/>
            <consortium name="The Broad Institute Genome Sequencing Center for Infectious Disease"/>
            <person name="Wu L."/>
            <person name="Ma J."/>
        </authorList>
    </citation>
    <scope>NUCLEOTIDE SEQUENCE [LARGE SCALE GENOMIC DNA]</scope>
    <source>
        <strain evidence="2">CGMCC 4.7319</strain>
    </source>
</reference>
<evidence type="ECO:0000313" key="1">
    <source>
        <dbReference type="EMBL" id="GGN15349.1"/>
    </source>
</evidence>
<evidence type="ECO:0000313" key="2">
    <source>
        <dbReference type="Proteomes" id="UP000597656"/>
    </source>
</evidence>
<dbReference type="Proteomes" id="UP000597656">
    <property type="component" value="Unassembled WGS sequence"/>
</dbReference>
<keyword evidence="2" id="KW-1185">Reference proteome</keyword>
<name>A0ABQ2INK7_9PSEU</name>
<accession>A0ABQ2INK7</accession>
<comment type="caution">
    <text evidence="1">The sequence shown here is derived from an EMBL/GenBank/DDBJ whole genome shotgun (WGS) entry which is preliminary data.</text>
</comment>
<gene>
    <name evidence="1" type="ORF">GCM10011609_64940</name>
</gene>
<sequence>MRPTRSGLCRSALDIRFERRIILSSSISFPGNHSASTGFHGDPEGYARAVREFLEGAALEDGLELGSPRPV</sequence>
<protein>
    <submittedName>
        <fullName evidence="1">Uncharacterized protein</fullName>
    </submittedName>
</protein>
<organism evidence="1 2">
    <name type="scientific">Lentzea pudingi</name>
    <dbReference type="NCBI Taxonomy" id="1789439"/>
    <lineage>
        <taxon>Bacteria</taxon>
        <taxon>Bacillati</taxon>
        <taxon>Actinomycetota</taxon>
        <taxon>Actinomycetes</taxon>
        <taxon>Pseudonocardiales</taxon>
        <taxon>Pseudonocardiaceae</taxon>
        <taxon>Lentzea</taxon>
    </lineage>
</organism>
<proteinExistence type="predicted"/>